<keyword evidence="2" id="KW-0238">DNA-binding</keyword>
<dbReference type="SUPFAM" id="SSF46894">
    <property type="entry name" value="C-terminal effector domain of the bipartite response regulators"/>
    <property type="match status" value="1"/>
</dbReference>
<dbReference type="Pfam" id="PF00196">
    <property type="entry name" value="GerE"/>
    <property type="match status" value="1"/>
</dbReference>
<dbReference type="Gene3D" id="1.10.10.10">
    <property type="entry name" value="Winged helix-like DNA-binding domain superfamily/Winged helix DNA-binding domain"/>
    <property type="match status" value="1"/>
</dbReference>
<keyword evidence="1" id="KW-0805">Transcription regulation</keyword>
<evidence type="ECO:0000313" key="6">
    <source>
        <dbReference type="Proteomes" id="UP000199558"/>
    </source>
</evidence>
<keyword evidence="6" id="KW-1185">Reference proteome</keyword>
<sequence>MISVHLPTGRACAGSYGPLVTLSTTAADRAWVREVATGIGALRGRALVDTVLAALAHRLRSELSTYAELDLATLRLPDLAADRPVDRTLVRRMHHQLTDHPLFAPTVRRSHPYPAGPLQVTDVLSERQWRRHALYREVLAPRGIGAHTVALVVGPTPVLSWYQFNRDRVFDAREMDLLARLQPALIAVHRCVRLPGGPVPPGGAGLTGREVEVLRGIADGLTVPATARRLGLAAGTVRKHLENVHRKLGTSGPVATVMRAVALGILEVPGPRA</sequence>
<dbReference type="InterPro" id="IPR016032">
    <property type="entry name" value="Sig_transdc_resp-reg_C-effctor"/>
</dbReference>
<gene>
    <name evidence="5" type="ORF">GA0070622_3153</name>
</gene>
<reference evidence="6" key="1">
    <citation type="submission" date="2016-06" db="EMBL/GenBank/DDBJ databases">
        <authorList>
            <person name="Varghese N."/>
            <person name="Submissions Spin"/>
        </authorList>
    </citation>
    <scope>NUCLEOTIDE SEQUENCE [LARGE SCALE GENOMIC DNA]</scope>
    <source>
        <strain evidence="6">DSM 45794</strain>
    </source>
</reference>
<dbReference type="EMBL" id="FLRH01000003">
    <property type="protein sequence ID" value="SBT66136.1"/>
    <property type="molecule type" value="Genomic_DNA"/>
</dbReference>
<dbReference type="CDD" id="cd06170">
    <property type="entry name" value="LuxR_C_like"/>
    <property type="match status" value="1"/>
</dbReference>
<evidence type="ECO:0000259" key="4">
    <source>
        <dbReference type="SMART" id="SM00421"/>
    </source>
</evidence>
<dbReference type="GO" id="GO:0003677">
    <property type="term" value="F:DNA binding"/>
    <property type="evidence" value="ECO:0007669"/>
    <property type="project" value="UniProtKB-KW"/>
</dbReference>
<dbReference type="Proteomes" id="UP000199558">
    <property type="component" value="Unassembled WGS sequence"/>
</dbReference>
<accession>A0A1A9BAQ0</accession>
<dbReference type="STRING" id="946078.GA0070622_3153"/>
<keyword evidence="3" id="KW-0804">Transcription</keyword>
<dbReference type="SMART" id="SM00421">
    <property type="entry name" value="HTH_LUXR"/>
    <property type="match status" value="1"/>
</dbReference>
<evidence type="ECO:0000256" key="3">
    <source>
        <dbReference type="ARBA" id="ARBA00023163"/>
    </source>
</evidence>
<evidence type="ECO:0000313" key="5">
    <source>
        <dbReference type="EMBL" id="SBT66136.1"/>
    </source>
</evidence>
<evidence type="ECO:0000256" key="1">
    <source>
        <dbReference type="ARBA" id="ARBA00023015"/>
    </source>
</evidence>
<dbReference type="AlphaFoldDB" id="A0A1A9BAQ0"/>
<dbReference type="PANTHER" id="PTHR44688:SF16">
    <property type="entry name" value="DNA-BINDING TRANSCRIPTIONAL ACTIVATOR DEVR_DOSR"/>
    <property type="match status" value="1"/>
</dbReference>
<evidence type="ECO:0000256" key="2">
    <source>
        <dbReference type="ARBA" id="ARBA00023125"/>
    </source>
</evidence>
<dbReference type="InterPro" id="IPR036388">
    <property type="entry name" value="WH-like_DNA-bd_sf"/>
</dbReference>
<protein>
    <submittedName>
        <fullName evidence="5">Regulatory protein, luxR family</fullName>
    </submittedName>
</protein>
<dbReference type="PRINTS" id="PR00038">
    <property type="entry name" value="HTHLUXR"/>
</dbReference>
<organism evidence="5 6">
    <name type="scientific">Micromonospora sediminicola</name>
    <dbReference type="NCBI Taxonomy" id="946078"/>
    <lineage>
        <taxon>Bacteria</taxon>
        <taxon>Bacillati</taxon>
        <taxon>Actinomycetota</taxon>
        <taxon>Actinomycetes</taxon>
        <taxon>Micromonosporales</taxon>
        <taxon>Micromonosporaceae</taxon>
        <taxon>Micromonospora</taxon>
    </lineage>
</organism>
<name>A0A1A9BAQ0_9ACTN</name>
<dbReference type="InterPro" id="IPR000792">
    <property type="entry name" value="Tscrpt_reg_LuxR_C"/>
</dbReference>
<proteinExistence type="predicted"/>
<dbReference type="GO" id="GO:0006355">
    <property type="term" value="P:regulation of DNA-templated transcription"/>
    <property type="evidence" value="ECO:0007669"/>
    <property type="project" value="InterPro"/>
</dbReference>
<dbReference type="PANTHER" id="PTHR44688">
    <property type="entry name" value="DNA-BINDING TRANSCRIPTIONAL ACTIVATOR DEVR_DOSR"/>
    <property type="match status" value="1"/>
</dbReference>
<feature type="domain" description="HTH luxR-type" evidence="4">
    <location>
        <begin position="203"/>
        <end position="260"/>
    </location>
</feature>